<evidence type="ECO:0000256" key="6">
    <source>
        <dbReference type="ARBA" id="ARBA00022490"/>
    </source>
</evidence>
<evidence type="ECO:0000313" key="17">
    <source>
        <dbReference type="EMBL" id="SUZ66693.1"/>
    </source>
</evidence>
<dbReference type="Gene3D" id="2.40.50.140">
    <property type="entry name" value="Nucleic acid-binding proteins"/>
    <property type="match status" value="1"/>
</dbReference>
<evidence type="ECO:0000256" key="13">
    <source>
        <dbReference type="ARBA" id="ARBA00023146"/>
    </source>
</evidence>
<dbReference type="GO" id="GO:0004825">
    <property type="term" value="F:methionine-tRNA ligase activity"/>
    <property type="evidence" value="ECO:0007669"/>
    <property type="project" value="UniProtKB-EC"/>
</dbReference>
<keyword evidence="11" id="KW-0694">RNA-binding</keyword>
<dbReference type="EMBL" id="UINC01000991">
    <property type="protein sequence ID" value="SUZ66693.1"/>
    <property type="molecule type" value="Genomic_DNA"/>
</dbReference>
<evidence type="ECO:0000259" key="16">
    <source>
        <dbReference type="PROSITE" id="PS50886"/>
    </source>
</evidence>
<keyword evidence="9" id="KW-0547">Nucleotide-binding</keyword>
<dbReference type="PROSITE" id="PS50886">
    <property type="entry name" value="TRBD"/>
    <property type="match status" value="1"/>
</dbReference>
<evidence type="ECO:0000256" key="7">
    <source>
        <dbReference type="ARBA" id="ARBA00022555"/>
    </source>
</evidence>
<dbReference type="FunFam" id="2.40.50.140:FF:000042">
    <property type="entry name" value="Methionine--tRNA ligase"/>
    <property type="match status" value="1"/>
</dbReference>
<dbReference type="GO" id="GO:0005524">
    <property type="term" value="F:ATP binding"/>
    <property type="evidence" value="ECO:0007669"/>
    <property type="project" value="UniProtKB-KW"/>
</dbReference>
<evidence type="ECO:0000256" key="14">
    <source>
        <dbReference type="ARBA" id="ARBA00030904"/>
    </source>
</evidence>
<comment type="subcellular location">
    <subcellularLocation>
        <location evidence="2">Cytoplasm</location>
    </subcellularLocation>
</comment>
<dbReference type="AlphaFoldDB" id="A0A381PMJ8"/>
<evidence type="ECO:0000256" key="4">
    <source>
        <dbReference type="ARBA" id="ARBA00012838"/>
    </source>
</evidence>
<evidence type="ECO:0000256" key="11">
    <source>
        <dbReference type="ARBA" id="ARBA00022884"/>
    </source>
</evidence>
<reference evidence="17" key="1">
    <citation type="submission" date="2018-05" db="EMBL/GenBank/DDBJ databases">
        <authorList>
            <person name="Lanie J.A."/>
            <person name="Ng W.-L."/>
            <person name="Kazmierczak K.M."/>
            <person name="Andrzejewski T.M."/>
            <person name="Davidsen T.M."/>
            <person name="Wayne K.J."/>
            <person name="Tettelin H."/>
            <person name="Glass J.I."/>
            <person name="Rusch D."/>
            <person name="Podicherti R."/>
            <person name="Tsui H.-C.T."/>
            <person name="Winkler M.E."/>
        </authorList>
    </citation>
    <scope>NUCLEOTIDE SEQUENCE</scope>
</reference>
<dbReference type="EC" id="6.1.1.10" evidence="4"/>
<sequence length="111" mass="12283">MERNMVNFDDFMKIDLRVAKVIKAEDVAEADKLIKITVDLNGEQRTIFAGIKGIYDPDSLIDRNIVIVANLEPRKMRFGVSEGMLLAAGNDDDGVFLIGPDEGAISGMRVR</sequence>
<dbReference type="NCBIfam" id="TIGR00399">
    <property type="entry name" value="metG_C_term"/>
    <property type="match status" value="1"/>
</dbReference>
<evidence type="ECO:0000256" key="10">
    <source>
        <dbReference type="ARBA" id="ARBA00022840"/>
    </source>
</evidence>
<evidence type="ECO:0000256" key="15">
    <source>
        <dbReference type="ARBA" id="ARBA00047364"/>
    </source>
</evidence>
<dbReference type="GO" id="GO:0006431">
    <property type="term" value="P:methionyl-tRNA aminoacylation"/>
    <property type="evidence" value="ECO:0007669"/>
    <property type="project" value="InterPro"/>
</dbReference>
<keyword evidence="12" id="KW-0648">Protein biosynthesis</keyword>
<keyword evidence="6" id="KW-0963">Cytoplasm</keyword>
<dbReference type="GO" id="GO:0000049">
    <property type="term" value="F:tRNA binding"/>
    <property type="evidence" value="ECO:0007669"/>
    <property type="project" value="UniProtKB-KW"/>
</dbReference>
<dbReference type="SUPFAM" id="SSF50249">
    <property type="entry name" value="Nucleic acid-binding proteins"/>
    <property type="match status" value="1"/>
</dbReference>
<evidence type="ECO:0000256" key="2">
    <source>
        <dbReference type="ARBA" id="ARBA00004496"/>
    </source>
</evidence>
<evidence type="ECO:0000256" key="3">
    <source>
        <dbReference type="ARBA" id="ARBA00011738"/>
    </source>
</evidence>
<protein>
    <recommendedName>
        <fullName evidence="5">Methionine--tRNA ligase</fullName>
        <ecNumber evidence="4">6.1.1.10</ecNumber>
    </recommendedName>
    <alternativeName>
        <fullName evidence="14">Methionyl-tRNA synthetase</fullName>
    </alternativeName>
</protein>
<organism evidence="17">
    <name type="scientific">marine metagenome</name>
    <dbReference type="NCBI Taxonomy" id="408172"/>
    <lineage>
        <taxon>unclassified sequences</taxon>
        <taxon>metagenomes</taxon>
        <taxon>ecological metagenomes</taxon>
    </lineage>
</organism>
<gene>
    <name evidence="17" type="ORF">METZ01_LOCUS19547</name>
</gene>
<proteinExistence type="predicted"/>
<dbReference type="Pfam" id="PF01588">
    <property type="entry name" value="tRNA_bind"/>
    <property type="match status" value="1"/>
</dbReference>
<comment type="subunit">
    <text evidence="3">Homodimer.</text>
</comment>
<comment type="catalytic activity">
    <reaction evidence="15">
        <text>tRNA(Met) + L-methionine + ATP = L-methionyl-tRNA(Met) + AMP + diphosphate</text>
        <dbReference type="Rhea" id="RHEA:13481"/>
        <dbReference type="Rhea" id="RHEA-COMP:9667"/>
        <dbReference type="Rhea" id="RHEA-COMP:9698"/>
        <dbReference type="ChEBI" id="CHEBI:30616"/>
        <dbReference type="ChEBI" id="CHEBI:33019"/>
        <dbReference type="ChEBI" id="CHEBI:57844"/>
        <dbReference type="ChEBI" id="CHEBI:78442"/>
        <dbReference type="ChEBI" id="CHEBI:78530"/>
        <dbReference type="ChEBI" id="CHEBI:456215"/>
        <dbReference type="EC" id="6.1.1.10"/>
    </reaction>
</comment>
<evidence type="ECO:0000256" key="12">
    <source>
        <dbReference type="ARBA" id="ARBA00022917"/>
    </source>
</evidence>
<evidence type="ECO:0000256" key="1">
    <source>
        <dbReference type="ARBA" id="ARBA00003314"/>
    </source>
</evidence>
<dbReference type="InterPro" id="IPR004495">
    <property type="entry name" value="Met-tRNA-synth_bsu_C"/>
</dbReference>
<dbReference type="GO" id="GO:0005737">
    <property type="term" value="C:cytoplasm"/>
    <property type="evidence" value="ECO:0007669"/>
    <property type="project" value="UniProtKB-SubCell"/>
</dbReference>
<dbReference type="PANTHER" id="PTHR11586">
    <property type="entry name" value="TRNA-AMINOACYLATION COFACTOR ARC1 FAMILY MEMBER"/>
    <property type="match status" value="1"/>
</dbReference>
<dbReference type="InterPro" id="IPR012340">
    <property type="entry name" value="NA-bd_OB-fold"/>
</dbReference>
<keyword evidence="8" id="KW-0436">Ligase</keyword>
<name>A0A381PMJ8_9ZZZZ</name>
<evidence type="ECO:0000256" key="8">
    <source>
        <dbReference type="ARBA" id="ARBA00022598"/>
    </source>
</evidence>
<keyword evidence="7" id="KW-0820">tRNA-binding</keyword>
<dbReference type="InterPro" id="IPR051270">
    <property type="entry name" value="Tyrosine-tRNA_ligase_regulator"/>
</dbReference>
<dbReference type="PANTHER" id="PTHR11586:SF37">
    <property type="entry name" value="TRNA-BINDING DOMAIN-CONTAINING PROTEIN"/>
    <property type="match status" value="1"/>
</dbReference>
<evidence type="ECO:0000256" key="5">
    <source>
        <dbReference type="ARBA" id="ARBA00018753"/>
    </source>
</evidence>
<dbReference type="CDD" id="cd02800">
    <property type="entry name" value="tRNA_bind_EcMetRS_like"/>
    <property type="match status" value="1"/>
</dbReference>
<feature type="domain" description="TRNA-binding" evidence="16">
    <location>
        <begin position="10"/>
        <end position="111"/>
    </location>
</feature>
<comment type="function">
    <text evidence="1">Is required not only for elongation of protein synthesis but also for the initiation of all mRNA translation through initiator tRNA(fMet) aminoacylation.</text>
</comment>
<evidence type="ECO:0000256" key="9">
    <source>
        <dbReference type="ARBA" id="ARBA00022741"/>
    </source>
</evidence>
<dbReference type="InterPro" id="IPR002547">
    <property type="entry name" value="tRNA-bd_dom"/>
</dbReference>
<keyword evidence="10" id="KW-0067">ATP-binding</keyword>
<keyword evidence="13" id="KW-0030">Aminoacyl-tRNA synthetase</keyword>
<accession>A0A381PMJ8</accession>